<protein>
    <submittedName>
        <fullName evidence="2">Uncharacterized protein</fullName>
    </submittedName>
</protein>
<keyword evidence="1" id="KW-0812">Transmembrane</keyword>
<dbReference type="SUPFAM" id="SSF53649">
    <property type="entry name" value="Alkaline phosphatase-like"/>
    <property type="match status" value="1"/>
</dbReference>
<dbReference type="GO" id="GO:0016787">
    <property type="term" value="F:hydrolase activity"/>
    <property type="evidence" value="ECO:0007669"/>
    <property type="project" value="UniProtKB-ARBA"/>
</dbReference>
<evidence type="ECO:0000313" key="2">
    <source>
        <dbReference type="EMBL" id="CAL1538026.1"/>
    </source>
</evidence>
<keyword evidence="1" id="KW-0472">Membrane</keyword>
<keyword evidence="1" id="KW-1133">Transmembrane helix</keyword>
<evidence type="ECO:0000256" key="1">
    <source>
        <dbReference type="SAM" id="Phobius"/>
    </source>
</evidence>
<gene>
    <name evidence="2" type="ORF">GSLYS_00011847001</name>
</gene>
<dbReference type="Gene3D" id="3.30.1360.180">
    <property type="match status" value="1"/>
</dbReference>
<dbReference type="CDD" id="cd16018">
    <property type="entry name" value="Enpp"/>
    <property type="match status" value="1"/>
</dbReference>
<dbReference type="AlphaFoldDB" id="A0AAV2HWX4"/>
<reference evidence="2 3" key="1">
    <citation type="submission" date="2024-04" db="EMBL/GenBank/DDBJ databases">
        <authorList>
            <consortium name="Genoscope - CEA"/>
            <person name="William W."/>
        </authorList>
    </citation>
    <scope>NUCLEOTIDE SEQUENCE [LARGE SCALE GENOMIC DNA]</scope>
</reference>
<name>A0AAV2HWX4_LYMST</name>
<organism evidence="2 3">
    <name type="scientific">Lymnaea stagnalis</name>
    <name type="common">Great pond snail</name>
    <name type="synonym">Helix stagnalis</name>
    <dbReference type="NCBI Taxonomy" id="6523"/>
    <lineage>
        <taxon>Eukaryota</taxon>
        <taxon>Metazoa</taxon>
        <taxon>Spiralia</taxon>
        <taxon>Lophotrochozoa</taxon>
        <taxon>Mollusca</taxon>
        <taxon>Gastropoda</taxon>
        <taxon>Heterobranchia</taxon>
        <taxon>Euthyneura</taxon>
        <taxon>Panpulmonata</taxon>
        <taxon>Hygrophila</taxon>
        <taxon>Lymnaeoidea</taxon>
        <taxon>Lymnaeidae</taxon>
        <taxon>Lymnaea</taxon>
    </lineage>
</organism>
<keyword evidence="3" id="KW-1185">Reference proteome</keyword>
<feature type="transmembrane region" description="Helical" evidence="1">
    <location>
        <begin position="21"/>
        <end position="42"/>
    </location>
</feature>
<evidence type="ECO:0000313" key="3">
    <source>
        <dbReference type="Proteomes" id="UP001497497"/>
    </source>
</evidence>
<dbReference type="Gene3D" id="3.40.720.10">
    <property type="entry name" value="Alkaline Phosphatase, subunit A"/>
    <property type="match status" value="1"/>
</dbReference>
<proteinExistence type="predicted"/>
<dbReference type="InterPro" id="IPR017850">
    <property type="entry name" value="Alkaline_phosphatase_core_sf"/>
</dbReference>
<accession>A0AAV2HWX4</accession>
<feature type="transmembrane region" description="Helical" evidence="1">
    <location>
        <begin position="458"/>
        <end position="481"/>
    </location>
</feature>
<dbReference type="Pfam" id="PF01663">
    <property type="entry name" value="Phosphodiest"/>
    <property type="match status" value="1"/>
</dbReference>
<dbReference type="PANTHER" id="PTHR10151">
    <property type="entry name" value="ECTONUCLEOTIDE PYROPHOSPHATASE/PHOSPHODIESTERASE"/>
    <property type="match status" value="1"/>
</dbReference>
<sequence length="527" mass="60364">MQSTLKRKFCFSQKKTFGYTLMLISFLIFISISLPLVFYNFYLIGNKLNDSDAKDFIKNNKDFPLLIVSFDGFRWNYLNRTSTPHFDHIISNGVFATNGLTNEFATSTLTNHWSMVTGLHPEDHGIIENEMFDPVINKSYIPLYKDKFAVNDPRFYNTGVEPIWVTNQLQKKYGRSGSIMWWGAENEIKGIHPTYHMPFNLEVGSKVRIDTMIGWLSGENPVNLGLLYFSEPDHTAHAYGPDSENVTKMIQYADHLTGYLLEQLEKKSVLDEINIIITSDHGFASVSKSRLINLDKFVDPSLYHMVHYTPVAAIIPKEGQEEFIYEQLKANSERNHFHVYKKSDIPERLHYKKNIRVTPIIAVADISYSFISNMSEENFKQRGTHGYDNIHEDMRPFFMAIGPSFKKNFKVDTFLLVDIYPLMCHLLNLQPAPNNGSMNIVSLLLHNDNISIFTYPRYIAFFLVLSGILVTVTGTVCCCKYKYSGNAVIKSGLKKSSLHQTSRLSSNNESDSYLALLADEADESHYQ</sequence>
<dbReference type="InterPro" id="IPR002591">
    <property type="entry name" value="Phosphodiest/P_Trfase"/>
</dbReference>
<dbReference type="Proteomes" id="UP001497497">
    <property type="component" value="Unassembled WGS sequence"/>
</dbReference>
<dbReference type="PANTHER" id="PTHR10151:SF120">
    <property type="entry name" value="BIS(5'-ADENOSYL)-TRIPHOSPHATASE"/>
    <property type="match status" value="1"/>
</dbReference>
<comment type="caution">
    <text evidence="2">The sequence shown here is derived from an EMBL/GenBank/DDBJ whole genome shotgun (WGS) entry which is preliminary data.</text>
</comment>
<dbReference type="EMBL" id="CAXITT010000282">
    <property type="protein sequence ID" value="CAL1538026.1"/>
    <property type="molecule type" value="Genomic_DNA"/>
</dbReference>